<organism evidence="2 3">
    <name type="scientific">Streptomyces hebeiensis</name>
    <dbReference type="NCBI Taxonomy" id="229486"/>
    <lineage>
        <taxon>Bacteria</taxon>
        <taxon>Bacillati</taxon>
        <taxon>Actinomycetota</taxon>
        <taxon>Actinomycetes</taxon>
        <taxon>Kitasatosporales</taxon>
        <taxon>Streptomycetaceae</taxon>
        <taxon>Streptomyces</taxon>
    </lineage>
</organism>
<dbReference type="Proteomes" id="UP001501371">
    <property type="component" value="Unassembled WGS sequence"/>
</dbReference>
<proteinExistence type="predicted"/>
<keyword evidence="3" id="KW-1185">Reference proteome</keyword>
<protein>
    <submittedName>
        <fullName evidence="2">Uncharacterized protein</fullName>
    </submittedName>
</protein>
<sequence>MPTPSPSARITLSTSRTLGLVAIASGQEYHKAAHALHEAGFSRLPNGAFVAPLADAHAARATASALVHHAHEHSAAITTSSRPHLGDVGTEIATRLPGTWSAELQIYSHPLWQEDLWPMLWEAGAMRQAVEDHRVPFASVLKNGSGTELLLIERPDHHDGYLLGALTDREQEDAHDDPTAPGSIVLPADPGLAARAVTDTFLPAYHRALHHQDLNNVLTALERIREEHRALQAIKDSGRYSDGVPLGDYRLIAGMERDFADHAWLSFRDVLEHAPVLLARCRPTATPWPQDAAALTRLREALANSQDAWNQWNNLSNELYSLPQALPAHAWSQIRGQLGMAVRPAIETWLADSEPFERQARAAVPGGPAALAAPSPRQLTTRPTPTPGDAAPRR</sequence>
<evidence type="ECO:0000256" key="1">
    <source>
        <dbReference type="SAM" id="MobiDB-lite"/>
    </source>
</evidence>
<feature type="compositionally biased region" description="Low complexity" evidence="1">
    <location>
        <begin position="361"/>
        <end position="383"/>
    </location>
</feature>
<dbReference type="RefSeq" id="WP_344272023.1">
    <property type="nucleotide sequence ID" value="NZ_BAAAKV010000010.1"/>
</dbReference>
<accession>A0ABP4F851</accession>
<feature type="region of interest" description="Disordered" evidence="1">
    <location>
        <begin position="359"/>
        <end position="394"/>
    </location>
</feature>
<gene>
    <name evidence="2" type="ORF">GCM10009654_15260</name>
</gene>
<comment type="caution">
    <text evidence="2">The sequence shown here is derived from an EMBL/GenBank/DDBJ whole genome shotgun (WGS) entry which is preliminary data.</text>
</comment>
<dbReference type="EMBL" id="BAAAKV010000010">
    <property type="protein sequence ID" value="GAA1160012.1"/>
    <property type="molecule type" value="Genomic_DNA"/>
</dbReference>
<name>A0ABP4F851_9ACTN</name>
<reference evidence="3" key="1">
    <citation type="journal article" date="2019" name="Int. J. Syst. Evol. Microbiol.">
        <title>The Global Catalogue of Microorganisms (GCM) 10K type strain sequencing project: providing services to taxonomists for standard genome sequencing and annotation.</title>
        <authorList>
            <consortium name="The Broad Institute Genomics Platform"/>
            <consortium name="The Broad Institute Genome Sequencing Center for Infectious Disease"/>
            <person name="Wu L."/>
            <person name="Ma J."/>
        </authorList>
    </citation>
    <scope>NUCLEOTIDE SEQUENCE [LARGE SCALE GENOMIC DNA]</scope>
    <source>
        <strain evidence="3">JCM 12696</strain>
    </source>
</reference>
<evidence type="ECO:0000313" key="2">
    <source>
        <dbReference type="EMBL" id="GAA1160012.1"/>
    </source>
</evidence>
<evidence type="ECO:0000313" key="3">
    <source>
        <dbReference type="Proteomes" id="UP001501371"/>
    </source>
</evidence>